<dbReference type="InterPro" id="IPR037459">
    <property type="entry name" value="RhgT-like"/>
</dbReference>
<evidence type="ECO:0000313" key="6">
    <source>
        <dbReference type="Proteomes" id="UP000199440"/>
    </source>
</evidence>
<name>A0A1G9VGI6_9FLAO</name>
<reference evidence="6" key="1">
    <citation type="submission" date="2016-10" db="EMBL/GenBank/DDBJ databases">
        <authorList>
            <person name="Varghese N."/>
            <person name="Submissions S."/>
        </authorList>
    </citation>
    <scope>NUCLEOTIDE SEQUENCE [LARGE SCALE GENOMIC DNA]</scope>
    <source>
        <strain evidence="6">DSM 19886</strain>
    </source>
</reference>
<dbReference type="SUPFAM" id="SSF52266">
    <property type="entry name" value="SGNH hydrolase"/>
    <property type="match status" value="1"/>
</dbReference>
<dbReference type="Pfam" id="PF13472">
    <property type="entry name" value="Lipase_GDSL_2"/>
    <property type="match status" value="1"/>
</dbReference>
<evidence type="ECO:0000256" key="3">
    <source>
        <dbReference type="SAM" id="SignalP"/>
    </source>
</evidence>
<dbReference type="Gene3D" id="3.40.50.1110">
    <property type="entry name" value="SGNH hydrolase"/>
    <property type="match status" value="1"/>
</dbReference>
<dbReference type="Proteomes" id="UP000199440">
    <property type="component" value="Unassembled WGS sequence"/>
</dbReference>
<evidence type="ECO:0000259" key="4">
    <source>
        <dbReference type="Pfam" id="PF13472"/>
    </source>
</evidence>
<protein>
    <submittedName>
        <fullName evidence="5">Lysophospholipase L1</fullName>
    </submittedName>
</protein>
<keyword evidence="3" id="KW-0732">Signal</keyword>
<dbReference type="STRING" id="192904.SAMN04488514_11379"/>
<proteinExistence type="inferred from homology"/>
<evidence type="ECO:0000256" key="2">
    <source>
        <dbReference type="ARBA" id="ARBA00022801"/>
    </source>
</evidence>
<organism evidence="5 6">
    <name type="scientific">Kriegella aquimaris</name>
    <dbReference type="NCBI Taxonomy" id="192904"/>
    <lineage>
        <taxon>Bacteria</taxon>
        <taxon>Pseudomonadati</taxon>
        <taxon>Bacteroidota</taxon>
        <taxon>Flavobacteriia</taxon>
        <taxon>Flavobacteriales</taxon>
        <taxon>Flavobacteriaceae</taxon>
        <taxon>Kriegella</taxon>
    </lineage>
</organism>
<dbReference type="RefSeq" id="WP_089893747.1">
    <property type="nucleotide sequence ID" value="NZ_FNGV01000013.1"/>
</dbReference>
<dbReference type="OrthoDB" id="9807041at2"/>
<feature type="signal peptide" evidence="3">
    <location>
        <begin position="1"/>
        <end position="17"/>
    </location>
</feature>
<dbReference type="PANTHER" id="PTHR43695">
    <property type="entry name" value="PUTATIVE (AFU_ORTHOLOGUE AFUA_2G17250)-RELATED"/>
    <property type="match status" value="1"/>
</dbReference>
<dbReference type="AlphaFoldDB" id="A0A1G9VGI6"/>
<comment type="similarity">
    <text evidence="1">Belongs to the 'GDSL' lipolytic enzyme family.</text>
</comment>
<feature type="chain" id="PRO_5011615406" evidence="3">
    <location>
        <begin position="18"/>
        <end position="243"/>
    </location>
</feature>
<evidence type="ECO:0000256" key="1">
    <source>
        <dbReference type="ARBA" id="ARBA00008668"/>
    </source>
</evidence>
<evidence type="ECO:0000313" key="5">
    <source>
        <dbReference type="EMBL" id="SDM71324.1"/>
    </source>
</evidence>
<keyword evidence="2" id="KW-0378">Hydrolase</keyword>
<accession>A0A1G9VGI6</accession>
<dbReference type="PANTHER" id="PTHR43695:SF1">
    <property type="entry name" value="RHAMNOGALACTURONAN ACETYLESTERASE"/>
    <property type="match status" value="1"/>
</dbReference>
<dbReference type="GO" id="GO:0016788">
    <property type="term" value="F:hydrolase activity, acting on ester bonds"/>
    <property type="evidence" value="ECO:0007669"/>
    <property type="project" value="UniProtKB-ARBA"/>
</dbReference>
<sequence length="243" mass="27790">MRKVFLILLFTCSICFGQNSTIYTIGDSTMAEQDVTAEYPGRGWAQMLQKFFTDEITVANRAVSGRSSRSYINENRWDSVYRILKPGDYVFIQFGHNDQKVDDPKRYTNAHTAYRHNLIRFIEETREKGATPVLLSSIARRRFNEDGTLISSLGYYPLETRLAAQEYDVEFIDLEYLTEVLEMSYGPEKSKKLHLHFKPDELASYPKGIEDNTHLSIEGANVIAGIVAGEIKKMKIPLANQVK</sequence>
<dbReference type="CDD" id="cd01821">
    <property type="entry name" value="Rhamnogalacturan_acetylesterase_like"/>
    <property type="match status" value="1"/>
</dbReference>
<keyword evidence="6" id="KW-1185">Reference proteome</keyword>
<gene>
    <name evidence="5" type="ORF">SAMN04488514_11379</name>
</gene>
<dbReference type="EMBL" id="FNGV01000013">
    <property type="protein sequence ID" value="SDM71324.1"/>
    <property type="molecule type" value="Genomic_DNA"/>
</dbReference>
<dbReference type="InterPro" id="IPR036514">
    <property type="entry name" value="SGNH_hydro_sf"/>
</dbReference>
<feature type="domain" description="SGNH hydrolase-type esterase" evidence="4">
    <location>
        <begin position="25"/>
        <end position="201"/>
    </location>
</feature>
<dbReference type="InterPro" id="IPR013830">
    <property type="entry name" value="SGNH_hydro"/>
</dbReference>